<feature type="domain" description="Tryptophan synthase beta chain-like PALP" evidence="4">
    <location>
        <begin position="2"/>
        <end position="100"/>
    </location>
</feature>
<evidence type="ECO:0000256" key="1">
    <source>
        <dbReference type="ARBA" id="ARBA00001933"/>
    </source>
</evidence>
<feature type="non-terminal residue" evidence="5">
    <location>
        <position position="1"/>
    </location>
</feature>
<evidence type="ECO:0000259" key="4">
    <source>
        <dbReference type="Pfam" id="PF00291"/>
    </source>
</evidence>
<keyword evidence="2" id="KW-0663">Pyridoxal phosphate</keyword>
<dbReference type="PANTHER" id="PTHR48078:SF6">
    <property type="entry name" value="L-THREONINE DEHYDRATASE CATABOLIC TDCB"/>
    <property type="match status" value="1"/>
</dbReference>
<dbReference type="InterPro" id="IPR036052">
    <property type="entry name" value="TrpB-like_PALP_sf"/>
</dbReference>
<dbReference type="GO" id="GO:0006565">
    <property type="term" value="P:L-serine catabolic process"/>
    <property type="evidence" value="ECO:0007669"/>
    <property type="project" value="TreeGrafter"/>
</dbReference>
<evidence type="ECO:0000256" key="3">
    <source>
        <dbReference type="ARBA" id="ARBA00023239"/>
    </source>
</evidence>
<protein>
    <recommendedName>
        <fullName evidence="4">Tryptophan synthase beta chain-like PALP domain-containing protein</fullName>
    </recommendedName>
</protein>
<dbReference type="InterPro" id="IPR001926">
    <property type="entry name" value="TrpB-like_PALP"/>
</dbReference>
<evidence type="ECO:0000256" key="2">
    <source>
        <dbReference type="ARBA" id="ARBA00022898"/>
    </source>
</evidence>
<dbReference type="GO" id="GO:0004794">
    <property type="term" value="F:threonine deaminase activity"/>
    <property type="evidence" value="ECO:0007669"/>
    <property type="project" value="TreeGrafter"/>
</dbReference>
<feature type="non-terminal residue" evidence="5">
    <location>
        <position position="121"/>
    </location>
</feature>
<dbReference type="EMBL" id="UINC01080865">
    <property type="protein sequence ID" value="SVC24199.1"/>
    <property type="molecule type" value="Genomic_DNA"/>
</dbReference>
<dbReference type="InterPro" id="IPR050147">
    <property type="entry name" value="Ser/Thr_Dehydratase"/>
</dbReference>
<organism evidence="5">
    <name type="scientific">marine metagenome</name>
    <dbReference type="NCBI Taxonomy" id="408172"/>
    <lineage>
        <taxon>unclassified sequences</taxon>
        <taxon>metagenomes</taxon>
        <taxon>ecological metagenomes</taxon>
    </lineage>
</organism>
<proteinExistence type="predicted"/>
<dbReference type="Pfam" id="PF00291">
    <property type="entry name" value="PALP"/>
    <property type="match status" value="1"/>
</dbReference>
<name>A0A382KIZ1_9ZZZZ</name>
<dbReference type="PANTHER" id="PTHR48078">
    <property type="entry name" value="THREONINE DEHYDRATASE, MITOCHONDRIAL-RELATED"/>
    <property type="match status" value="1"/>
</dbReference>
<dbReference type="GO" id="GO:0003941">
    <property type="term" value="F:L-serine ammonia-lyase activity"/>
    <property type="evidence" value="ECO:0007669"/>
    <property type="project" value="TreeGrafter"/>
</dbReference>
<dbReference type="AlphaFoldDB" id="A0A382KIZ1"/>
<accession>A0A382KIZ1</accession>
<reference evidence="5" key="1">
    <citation type="submission" date="2018-05" db="EMBL/GenBank/DDBJ databases">
        <authorList>
            <person name="Lanie J.A."/>
            <person name="Ng W.-L."/>
            <person name="Kazmierczak K.M."/>
            <person name="Andrzejewski T.M."/>
            <person name="Davidsen T.M."/>
            <person name="Wayne K.J."/>
            <person name="Tettelin H."/>
            <person name="Glass J.I."/>
            <person name="Rusch D."/>
            <person name="Podicherti R."/>
            <person name="Tsui H.-C.T."/>
            <person name="Winkler M.E."/>
        </authorList>
    </citation>
    <scope>NUCLEOTIDE SEQUENCE</scope>
</reference>
<evidence type="ECO:0000313" key="5">
    <source>
        <dbReference type="EMBL" id="SVC24199.1"/>
    </source>
</evidence>
<dbReference type="GO" id="GO:0006567">
    <property type="term" value="P:L-threonine catabolic process"/>
    <property type="evidence" value="ECO:0007669"/>
    <property type="project" value="TreeGrafter"/>
</dbReference>
<keyword evidence="3" id="KW-0456">Lyase</keyword>
<dbReference type="SUPFAM" id="SSF53686">
    <property type="entry name" value="Tryptophan synthase beta subunit-like PLP-dependent enzymes"/>
    <property type="match status" value="1"/>
</dbReference>
<dbReference type="Gene3D" id="3.40.50.1100">
    <property type="match status" value="2"/>
</dbReference>
<sequence length="121" mass="13414">VRTPLLRLHDDDALPEIYLKLENLQPIGSFKLRGASNAMALAEAESLGNGVYTASAGNMAQGVAWNARRLGVPCQVLIPETAPDTKIEAIHRLGARTIPLPFERWWQVIVDHHYPGIRGYF</sequence>
<comment type="cofactor">
    <cofactor evidence="1">
        <name>pyridoxal 5'-phosphate</name>
        <dbReference type="ChEBI" id="CHEBI:597326"/>
    </cofactor>
</comment>
<dbReference type="GO" id="GO:0009097">
    <property type="term" value="P:isoleucine biosynthetic process"/>
    <property type="evidence" value="ECO:0007669"/>
    <property type="project" value="TreeGrafter"/>
</dbReference>
<gene>
    <name evidence="5" type="ORF">METZ01_LOCUS277053</name>
</gene>